<dbReference type="RefSeq" id="WP_162849488.1">
    <property type="nucleotide sequence ID" value="NZ_JAUFPJ010000004.1"/>
</dbReference>
<evidence type="ECO:0000256" key="2">
    <source>
        <dbReference type="ARBA" id="ARBA00021549"/>
    </source>
</evidence>
<dbReference type="SUPFAM" id="SSF54523">
    <property type="entry name" value="Pili subunits"/>
    <property type="match status" value="1"/>
</dbReference>
<evidence type="ECO:0000256" key="5">
    <source>
        <dbReference type="ARBA" id="ARBA00022519"/>
    </source>
</evidence>
<dbReference type="InterPro" id="IPR022346">
    <property type="entry name" value="T2SS_GspH"/>
</dbReference>
<keyword evidence="8 11" id="KW-0472">Membrane</keyword>
<proteinExistence type="inferred from homology"/>
<dbReference type="GO" id="GO:0015628">
    <property type="term" value="P:protein secretion by the type II secretion system"/>
    <property type="evidence" value="ECO:0007669"/>
    <property type="project" value="InterPro"/>
</dbReference>
<evidence type="ECO:0000256" key="10">
    <source>
        <dbReference type="ARBA" id="ARBA00030775"/>
    </source>
</evidence>
<evidence type="ECO:0000256" key="7">
    <source>
        <dbReference type="ARBA" id="ARBA00022989"/>
    </source>
</evidence>
<keyword evidence="14" id="KW-1185">Reference proteome</keyword>
<protein>
    <recommendedName>
        <fullName evidence="2">Type II secretion system protein H</fullName>
    </recommendedName>
    <alternativeName>
        <fullName evidence="10">General secretion pathway protein H</fullName>
    </alternativeName>
</protein>
<dbReference type="NCBIfam" id="TIGR02532">
    <property type="entry name" value="IV_pilin_GFxxxE"/>
    <property type="match status" value="1"/>
</dbReference>
<dbReference type="PROSITE" id="PS00409">
    <property type="entry name" value="PROKAR_NTER_METHYL"/>
    <property type="match status" value="1"/>
</dbReference>
<dbReference type="AlphaFoldDB" id="A0A4R6N5L7"/>
<evidence type="ECO:0000256" key="8">
    <source>
        <dbReference type="ARBA" id="ARBA00023136"/>
    </source>
</evidence>
<evidence type="ECO:0000256" key="11">
    <source>
        <dbReference type="SAM" id="Phobius"/>
    </source>
</evidence>
<evidence type="ECO:0000256" key="6">
    <source>
        <dbReference type="ARBA" id="ARBA00022692"/>
    </source>
</evidence>
<evidence type="ECO:0000256" key="1">
    <source>
        <dbReference type="ARBA" id="ARBA00004377"/>
    </source>
</evidence>
<comment type="subcellular location">
    <subcellularLocation>
        <location evidence="1">Cell inner membrane</location>
        <topology evidence="1">Single-pass membrane protein</topology>
    </subcellularLocation>
</comment>
<evidence type="ECO:0000256" key="4">
    <source>
        <dbReference type="ARBA" id="ARBA00022481"/>
    </source>
</evidence>
<evidence type="ECO:0000259" key="12">
    <source>
        <dbReference type="Pfam" id="PF12019"/>
    </source>
</evidence>
<accession>A0A4R6N5L7</accession>
<evidence type="ECO:0000313" key="13">
    <source>
        <dbReference type="EMBL" id="TDP09532.1"/>
    </source>
</evidence>
<keyword evidence="6 11" id="KW-0812">Transmembrane</keyword>
<gene>
    <name evidence="13" type="ORF">DFR39_10493</name>
</gene>
<name>A0A4R6N5L7_9BURK</name>
<keyword evidence="5" id="KW-0997">Cell inner membrane</keyword>
<dbReference type="Proteomes" id="UP000295357">
    <property type="component" value="Unassembled WGS sequence"/>
</dbReference>
<dbReference type="Gene3D" id="3.30.700.10">
    <property type="entry name" value="Glycoprotein, Type 4 Pilin"/>
    <property type="match status" value="1"/>
</dbReference>
<evidence type="ECO:0000256" key="3">
    <source>
        <dbReference type="ARBA" id="ARBA00022475"/>
    </source>
</evidence>
<comment type="similarity">
    <text evidence="9">Belongs to the GSP H family.</text>
</comment>
<keyword evidence="7 11" id="KW-1133">Transmembrane helix</keyword>
<dbReference type="Pfam" id="PF12019">
    <property type="entry name" value="GspH"/>
    <property type="match status" value="1"/>
</dbReference>
<feature type="domain" description="General secretion pathway GspH" evidence="12">
    <location>
        <begin position="56"/>
        <end position="139"/>
    </location>
</feature>
<dbReference type="GO" id="GO:0015627">
    <property type="term" value="C:type II protein secretion system complex"/>
    <property type="evidence" value="ECO:0007669"/>
    <property type="project" value="InterPro"/>
</dbReference>
<reference evidence="13 14" key="1">
    <citation type="submission" date="2019-03" db="EMBL/GenBank/DDBJ databases">
        <title>Genomic Encyclopedia of Type Strains, Phase IV (KMG-IV): sequencing the most valuable type-strain genomes for metagenomic binning, comparative biology and taxonomic classification.</title>
        <authorList>
            <person name="Goeker M."/>
        </authorList>
    </citation>
    <scope>NUCLEOTIDE SEQUENCE [LARGE SCALE GENOMIC DNA]</scope>
    <source>
        <strain evidence="13 14">DSM 25082</strain>
    </source>
</reference>
<dbReference type="EMBL" id="SNXE01000004">
    <property type="protein sequence ID" value="TDP09532.1"/>
    <property type="molecule type" value="Genomic_DNA"/>
</dbReference>
<comment type="caution">
    <text evidence="13">The sequence shown here is derived from an EMBL/GenBank/DDBJ whole genome shotgun (WGS) entry which is preliminary data.</text>
</comment>
<evidence type="ECO:0000256" key="9">
    <source>
        <dbReference type="ARBA" id="ARBA00025772"/>
    </source>
</evidence>
<sequence>MKSKRCPFHHRPRQGQARGLTLIELMVTVGILGIVLAVITPSLADFMNKRRVRLVADELSTLMVYARSEAGLRNRRVNVFFSSGNSQSCYTIAEFSALGRCDCSSTPICTGGFLQLKTVSIPSLTGVSLAPAEQLRYETGRPGIEGFALAFMVPSLQANPNNAMVEITGGRGYQLRMQLTPLGRPTLCSPNGSYSDVPRCAAPLRES</sequence>
<keyword evidence="3" id="KW-1003">Cell membrane</keyword>
<dbReference type="InterPro" id="IPR012902">
    <property type="entry name" value="N_methyl_site"/>
</dbReference>
<dbReference type="GO" id="GO:0005886">
    <property type="term" value="C:plasma membrane"/>
    <property type="evidence" value="ECO:0007669"/>
    <property type="project" value="UniProtKB-SubCell"/>
</dbReference>
<dbReference type="InterPro" id="IPR045584">
    <property type="entry name" value="Pilin-like"/>
</dbReference>
<dbReference type="Pfam" id="PF07963">
    <property type="entry name" value="N_methyl"/>
    <property type="match status" value="1"/>
</dbReference>
<keyword evidence="4" id="KW-0488">Methylation</keyword>
<feature type="transmembrane region" description="Helical" evidence="11">
    <location>
        <begin position="21"/>
        <end position="44"/>
    </location>
</feature>
<organism evidence="13 14">
    <name type="scientific">Roseateles asaccharophilus</name>
    <dbReference type="NCBI Taxonomy" id="582607"/>
    <lineage>
        <taxon>Bacteria</taxon>
        <taxon>Pseudomonadati</taxon>
        <taxon>Pseudomonadota</taxon>
        <taxon>Betaproteobacteria</taxon>
        <taxon>Burkholderiales</taxon>
        <taxon>Sphaerotilaceae</taxon>
        <taxon>Roseateles</taxon>
    </lineage>
</organism>
<evidence type="ECO:0000313" key="14">
    <source>
        <dbReference type="Proteomes" id="UP000295357"/>
    </source>
</evidence>